<dbReference type="InterPro" id="IPR036188">
    <property type="entry name" value="FAD/NAD-bd_sf"/>
</dbReference>
<feature type="region of interest" description="Disordered" evidence="3">
    <location>
        <begin position="246"/>
        <end position="275"/>
    </location>
</feature>
<name>A0ABD3Q283_9STRA</name>
<dbReference type="GO" id="GO:0004497">
    <property type="term" value="F:monooxygenase activity"/>
    <property type="evidence" value="ECO:0007669"/>
    <property type="project" value="UniProtKB-KW"/>
</dbReference>
<dbReference type="InterPro" id="IPR050493">
    <property type="entry name" value="FAD-dep_Monooxygenase_BioMet"/>
</dbReference>
<feature type="region of interest" description="Disordered" evidence="3">
    <location>
        <begin position="102"/>
        <end position="125"/>
    </location>
</feature>
<sequence>MAEHPATTDATEQHHPLVIIGGGIGGLTLALCLDQVYNRAERQRDGVANAAATEHEKLPIHVYESTAAYTKEAGGAIGLYPNGLRVVRNLSRGFPLELDVDDVDDDARSGLDDGRHGDKSNDGSVRYAPCTPTLLSNVRAAGCPYIYRRWMRHDGTEVAVAREDELLPDVVCADSEGAAAEQGRDDSGDAGLDSVKHDGHENSVAGLRADRRPRGGSFRVLKGTFDELRERLSGISLASEATASTVASTVTRSTGGSASARNSIASGNSPLSTPRKTTVETELLSLGIRRWKYQQVLYEACQSVGIVIHFGKRLQSVSAIQKDGDVYSLLTFKDGSTATASLVVGADGINSKVRNYVVNPSNDPETSQKIEEFVPAYTGVTCLMGCANVPRMRGICFPSSATTKCHACYYPTCLPETDNEANNLDEEQSEQVFQIYFPSPIERPDTWRTLTPEEAKTECRDLAKKLRDDGWDEQFLKPLESETLSGVLRVGLRSREALDIWHVGGEDNRSGAAARAVLLGDAAHPPVPYIGQGAMMAMEDAGTLSLLLSRYCPLTKKSDSTTSPATIDYTHFHKAMQTYESLRVTRTRTILGSSVQLGQTQQKRAESKLYNAFREWSIKAQVWAHGTLPVMRPGAAFDYVERVKEVLKEGTSMA</sequence>
<dbReference type="PANTHER" id="PTHR13789">
    <property type="entry name" value="MONOOXYGENASE"/>
    <property type="match status" value="1"/>
</dbReference>
<evidence type="ECO:0000259" key="4">
    <source>
        <dbReference type="Pfam" id="PF01494"/>
    </source>
</evidence>
<feature type="domain" description="FAD-binding" evidence="4">
    <location>
        <begin position="288"/>
        <end position="357"/>
    </location>
</feature>
<evidence type="ECO:0000256" key="2">
    <source>
        <dbReference type="ARBA" id="ARBA00023033"/>
    </source>
</evidence>
<evidence type="ECO:0000256" key="3">
    <source>
        <dbReference type="SAM" id="MobiDB-lite"/>
    </source>
</evidence>
<evidence type="ECO:0000256" key="1">
    <source>
        <dbReference type="ARBA" id="ARBA00023002"/>
    </source>
</evidence>
<dbReference type="AlphaFoldDB" id="A0ABD3Q283"/>
<dbReference type="Gene3D" id="3.50.50.60">
    <property type="entry name" value="FAD/NAD(P)-binding domain"/>
    <property type="match status" value="2"/>
</dbReference>
<feature type="compositionally biased region" description="Polar residues" evidence="3">
    <location>
        <begin position="261"/>
        <end position="275"/>
    </location>
</feature>
<dbReference type="PANTHER" id="PTHR13789:SF309">
    <property type="entry name" value="PUTATIVE (AFU_ORTHOLOGUE AFUA_6G14510)-RELATED"/>
    <property type="match status" value="1"/>
</dbReference>
<evidence type="ECO:0000313" key="5">
    <source>
        <dbReference type="EMBL" id="KAL3794051.1"/>
    </source>
</evidence>
<keyword evidence="2" id="KW-0503">Monooxygenase</keyword>
<feature type="region of interest" description="Disordered" evidence="3">
    <location>
        <begin position="176"/>
        <end position="211"/>
    </location>
</feature>
<accession>A0ABD3Q283</accession>
<feature type="compositionally biased region" description="Basic and acidic residues" evidence="3">
    <location>
        <begin position="106"/>
        <end position="121"/>
    </location>
</feature>
<comment type="caution">
    <text evidence="5">The sequence shown here is derived from an EMBL/GenBank/DDBJ whole genome shotgun (WGS) entry which is preliminary data.</text>
</comment>
<proteinExistence type="predicted"/>
<dbReference type="SUPFAM" id="SSF51905">
    <property type="entry name" value="FAD/NAD(P)-binding domain"/>
    <property type="match status" value="1"/>
</dbReference>
<dbReference type="Proteomes" id="UP001516023">
    <property type="component" value="Unassembled WGS sequence"/>
</dbReference>
<gene>
    <name evidence="5" type="ORF">HJC23_008939</name>
</gene>
<feature type="compositionally biased region" description="Low complexity" evidence="3">
    <location>
        <begin position="246"/>
        <end position="260"/>
    </location>
</feature>
<dbReference type="EMBL" id="JABMIG020000084">
    <property type="protein sequence ID" value="KAL3794051.1"/>
    <property type="molecule type" value="Genomic_DNA"/>
</dbReference>
<organism evidence="5 6">
    <name type="scientific">Cyclotella cryptica</name>
    <dbReference type="NCBI Taxonomy" id="29204"/>
    <lineage>
        <taxon>Eukaryota</taxon>
        <taxon>Sar</taxon>
        <taxon>Stramenopiles</taxon>
        <taxon>Ochrophyta</taxon>
        <taxon>Bacillariophyta</taxon>
        <taxon>Coscinodiscophyceae</taxon>
        <taxon>Thalassiosirophycidae</taxon>
        <taxon>Stephanodiscales</taxon>
        <taxon>Stephanodiscaceae</taxon>
        <taxon>Cyclotella</taxon>
    </lineage>
</organism>
<dbReference type="Pfam" id="PF01494">
    <property type="entry name" value="FAD_binding_3"/>
    <property type="match status" value="1"/>
</dbReference>
<reference evidence="5 6" key="1">
    <citation type="journal article" date="2020" name="G3 (Bethesda)">
        <title>Improved Reference Genome for Cyclotella cryptica CCMP332, a Model for Cell Wall Morphogenesis, Salinity Adaptation, and Lipid Production in Diatoms (Bacillariophyta).</title>
        <authorList>
            <person name="Roberts W.R."/>
            <person name="Downey K.M."/>
            <person name="Ruck E.C."/>
            <person name="Traller J.C."/>
            <person name="Alverson A.J."/>
        </authorList>
    </citation>
    <scope>NUCLEOTIDE SEQUENCE [LARGE SCALE GENOMIC DNA]</scope>
    <source>
        <strain evidence="5 6">CCMP332</strain>
    </source>
</reference>
<keyword evidence="1" id="KW-0560">Oxidoreductase</keyword>
<keyword evidence="6" id="KW-1185">Reference proteome</keyword>
<protein>
    <recommendedName>
        <fullName evidence="4">FAD-binding domain-containing protein</fullName>
    </recommendedName>
</protein>
<evidence type="ECO:0000313" key="6">
    <source>
        <dbReference type="Proteomes" id="UP001516023"/>
    </source>
</evidence>
<dbReference type="InterPro" id="IPR002938">
    <property type="entry name" value="FAD-bd"/>
</dbReference>